<name>T0L9B4_9MICR</name>
<evidence type="ECO:0000313" key="3">
    <source>
        <dbReference type="Proteomes" id="UP000053780"/>
    </source>
</evidence>
<accession>T0L9B4</accession>
<dbReference type="AlphaFoldDB" id="T0L9B4"/>
<keyword evidence="3" id="KW-1185">Reference proteome</keyword>
<organism evidence="2 3">
    <name type="scientific">Vairimorpha apis BRL 01</name>
    <dbReference type="NCBI Taxonomy" id="1037528"/>
    <lineage>
        <taxon>Eukaryota</taxon>
        <taxon>Fungi</taxon>
        <taxon>Fungi incertae sedis</taxon>
        <taxon>Microsporidia</taxon>
        <taxon>Nosematidae</taxon>
        <taxon>Vairimorpha</taxon>
    </lineage>
</organism>
<evidence type="ECO:0000256" key="1">
    <source>
        <dbReference type="SAM" id="Phobius"/>
    </source>
</evidence>
<dbReference type="EMBL" id="KE647185">
    <property type="protein sequence ID" value="EQB61023.1"/>
    <property type="molecule type" value="Genomic_DNA"/>
</dbReference>
<protein>
    <submittedName>
        <fullName evidence="2">Uncharacterized protein</fullName>
    </submittedName>
</protein>
<dbReference type="Proteomes" id="UP000053780">
    <property type="component" value="Unassembled WGS sequence"/>
</dbReference>
<feature type="transmembrane region" description="Helical" evidence="1">
    <location>
        <begin position="12"/>
        <end position="33"/>
    </location>
</feature>
<sequence>MSNKMDIVCNLVIFYCVLIVSEMLLIYNLSYYIREEFVNKNFVNDGKSICRFNNFNNMLNNSLSDKLNEDLNDKLNYCSKFKEDSNLRSHSFRNISFKNEDLNIFDNEISNISLKEEHILNFNCSIQKSILYEMRSFFFLISSTPHLDKPNFNKPNFNTTYRNKPNLDKPYLNKSYLDTPYLNKYDTFLFNYITLQTNFLISICQNIKQEHLNLTNKLFITVPQVNNTIRKYDNYSILDKIIYKSIYRYKIFKLKREFYQNMKYFEDINLYMNKVDKVGGWYERLYSEFVGCVRDLEIFCGIDFKIKAF</sequence>
<keyword evidence="1" id="KW-0472">Membrane</keyword>
<reference evidence="2 3" key="1">
    <citation type="journal article" date="2013" name="BMC Genomics">
        <title>Genome sequencing and comparative genomics of honey bee microsporidia, Nosema apis reveal novel insights into host-parasite interactions.</title>
        <authorList>
            <person name="Chen Yp."/>
            <person name="Pettis J.S."/>
            <person name="Zhao Y."/>
            <person name="Liu X."/>
            <person name="Tallon L.J."/>
            <person name="Sadzewicz L.D."/>
            <person name="Li R."/>
            <person name="Zheng H."/>
            <person name="Huang S."/>
            <person name="Zhang X."/>
            <person name="Hamilton M.C."/>
            <person name="Pernal S.F."/>
            <person name="Melathopoulos A.P."/>
            <person name="Yan X."/>
            <person name="Evans J.D."/>
        </authorList>
    </citation>
    <scope>NUCLEOTIDE SEQUENCE [LARGE SCALE GENOMIC DNA]</scope>
    <source>
        <strain evidence="2 3">BRL 01</strain>
    </source>
</reference>
<gene>
    <name evidence="2" type="ORF">NAPIS_ORF01404</name>
</gene>
<proteinExistence type="predicted"/>
<keyword evidence="1" id="KW-1133">Transmembrane helix</keyword>
<keyword evidence="1" id="KW-0812">Transmembrane</keyword>
<dbReference type="HOGENOM" id="CLU_900441_0_0_1"/>
<dbReference type="VEuPathDB" id="MicrosporidiaDB:NAPIS_ORF01404"/>
<evidence type="ECO:0000313" key="2">
    <source>
        <dbReference type="EMBL" id="EQB61023.1"/>
    </source>
</evidence>